<accession>A0A7G9YVY9</accession>
<gene>
    <name evidence="1" type="ORF">MDNCFBIC_00044</name>
</gene>
<dbReference type="AlphaFoldDB" id="A0A7G9YVY9"/>
<evidence type="ECO:0000313" key="1">
    <source>
        <dbReference type="EMBL" id="QNO52173.1"/>
    </source>
</evidence>
<sequence>MIKIKDLIKKGESETVEFKPSLSQTDKIMESISAFSNTKRLSHNLITPHNINNPKHTLEYIVIVYPAK</sequence>
<dbReference type="EMBL" id="MT631502">
    <property type="protein sequence ID" value="QNO52173.1"/>
    <property type="molecule type" value="Genomic_DNA"/>
</dbReference>
<proteinExistence type="predicted"/>
<dbReference type="InterPro" id="IPR038461">
    <property type="entry name" value="Schlafen_AlbA_2_dom_sf"/>
</dbReference>
<name>A0A7G9YVY9_9EURY</name>
<reference evidence="1" key="1">
    <citation type="submission" date="2020-06" db="EMBL/GenBank/DDBJ databases">
        <title>Unique genomic features of the anaerobic methanotrophic archaea.</title>
        <authorList>
            <person name="Chadwick G.L."/>
            <person name="Skennerton C.T."/>
            <person name="Laso-Perez R."/>
            <person name="Leu A.O."/>
            <person name="Speth D.R."/>
            <person name="Yu H."/>
            <person name="Morgan-Lang C."/>
            <person name="Hatzenpichler R."/>
            <person name="Goudeau D."/>
            <person name="Malmstrom R."/>
            <person name="Brazelton W.J."/>
            <person name="Woyke T."/>
            <person name="Hallam S.J."/>
            <person name="Tyson G.W."/>
            <person name="Wegener G."/>
            <person name="Boetius A."/>
            <person name="Orphan V."/>
        </authorList>
    </citation>
    <scope>NUCLEOTIDE SEQUENCE</scope>
</reference>
<dbReference type="Gene3D" id="3.30.950.30">
    <property type="entry name" value="Schlafen, AAA domain"/>
    <property type="match status" value="1"/>
</dbReference>
<protein>
    <submittedName>
        <fullName evidence="1">Uncharacterized protein</fullName>
    </submittedName>
</protein>
<organism evidence="1">
    <name type="scientific">Candidatus Methanophagaceae archaeon ANME-1 ERB6</name>
    <dbReference type="NCBI Taxonomy" id="2759912"/>
    <lineage>
        <taxon>Archaea</taxon>
        <taxon>Methanobacteriati</taxon>
        <taxon>Methanobacteriota</taxon>
        <taxon>Stenosarchaea group</taxon>
        <taxon>Methanomicrobia</taxon>
        <taxon>Candidatus Methanophagales</taxon>
        <taxon>Candidatus Methanophagaceae</taxon>
    </lineage>
</organism>